<dbReference type="OrthoDB" id="26384at2759"/>
<name>A0A507FGB8_9FUNG</name>
<gene>
    <name evidence="2" type="ORF">CcCBS67573_g04082</name>
</gene>
<protein>
    <recommendedName>
        <fullName evidence="4">Mic1 domain-containing protein</fullName>
    </recommendedName>
</protein>
<comment type="caution">
    <text evidence="2">The sequence shown here is derived from an EMBL/GenBank/DDBJ whole genome shotgun (WGS) entry which is preliminary data.</text>
</comment>
<dbReference type="InterPro" id="IPR040371">
    <property type="entry name" value="RMC1"/>
</dbReference>
<dbReference type="EMBL" id="QEAP01000115">
    <property type="protein sequence ID" value="TPX74660.1"/>
    <property type="molecule type" value="Genomic_DNA"/>
</dbReference>
<sequence length="821" mass="91014">MLTLSHVHPAGLDPSCAITTTLVDPASECVVRMGETKSGAQFVAVDSPLLLATHRDTATVRAARVSKTRTKLALVLGTASVHILDISSKERASLLFEVSHQLRQNKKSSHAILGVEWTSFHESSEFFIVSNDGVDFYSFSKSRKTFALRRTMPMHIAWYIYSSKHSLLALYTGSTVISFLHVSSPLGVVSDLPSLSIDSAAGFMGNGNMASSQSSSATGFGSSFARFISAGMGSANSSSALIQKRQVALFQVYDRLFFSYFRQSDRTLLLYRITKAEITLSHECDLNSPNESRHNSNNQNISISVSDNLIVAHNHSLGLISVFDLKDPAFHDADGDELVVWGFRVDPIVRVVLPDRLDESRNILLEDEDVSDVSQEHASKLFTHEHDWTHHLSELCGDAETQFVFPRYIVASSLLNQFRSTEAISNHQLNRLCVLELKINLNQVLSHLKETRGFKGESAAWILQFLLRRRGEVNSEITQLVLPLVYDVVNAYCMQPESVGMDSVGEVFDLLHKTRFLRDGVSSNQLSAPDIEDTESSASPDELTENSDQLIASSLARPKFGSKRISAHDFVARIFVPLASNESVKSRRLLAACIQRYLLSKLQFNAKSFTPSTRAQSLSKSFSTSVAAPPSQTDPTFLLATLYISINESNQIHSLVHAGVIPNSKHLATLLIKSHITERTNQRTSLRTSTPTKSTRTQSARDFQLGIQMLHQCDSGFQDVLLHAHISAGNVLEALEYALEKAVPLTPYVSVFMEAALATRNKTLFLNVYRVFDERGLISRHSRDDGMDSDEGEGGSAPFGTARYYSVFREYWEESLVMQGM</sequence>
<dbReference type="PANTHER" id="PTHR12897">
    <property type="entry name" value="COLON CANCER-ASSOCIATED PROTEIN MIC1"/>
    <property type="match status" value="1"/>
</dbReference>
<proteinExistence type="predicted"/>
<evidence type="ECO:0000313" key="2">
    <source>
        <dbReference type="EMBL" id="TPX74660.1"/>
    </source>
</evidence>
<dbReference type="PANTHER" id="PTHR12897:SF4">
    <property type="entry name" value="REGULATOR OF MON1-CCZ1 COMPLEX"/>
    <property type="match status" value="1"/>
</dbReference>
<evidence type="ECO:0000313" key="3">
    <source>
        <dbReference type="Proteomes" id="UP000320333"/>
    </source>
</evidence>
<dbReference type="SUPFAM" id="SSF82171">
    <property type="entry name" value="DPP6 N-terminal domain-like"/>
    <property type="match status" value="1"/>
</dbReference>
<dbReference type="GO" id="GO:0010506">
    <property type="term" value="P:regulation of autophagy"/>
    <property type="evidence" value="ECO:0007669"/>
    <property type="project" value="InterPro"/>
</dbReference>
<feature type="region of interest" description="Disordered" evidence="1">
    <location>
        <begin position="526"/>
        <end position="545"/>
    </location>
</feature>
<dbReference type="AlphaFoldDB" id="A0A507FGB8"/>
<dbReference type="GO" id="GO:0035658">
    <property type="term" value="C:Mon1-Ccz1 complex"/>
    <property type="evidence" value="ECO:0007669"/>
    <property type="project" value="InterPro"/>
</dbReference>
<keyword evidence="3" id="KW-1185">Reference proteome</keyword>
<dbReference type="GO" id="GO:0031902">
    <property type="term" value="C:late endosome membrane"/>
    <property type="evidence" value="ECO:0007669"/>
    <property type="project" value="TreeGrafter"/>
</dbReference>
<organism evidence="2 3">
    <name type="scientific">Chytriomyces confervae</name>
    <dbReference type="NCBI Taxonomy" id="246404"/>
    <lineage>
        <taxon>Eukaryota</taxon>
        <taxon>Fungi</taxon>
        <taxon>Fungi incertae sedis</taxon>
        <taxon>Chytridiomycota</taxon>
        <taxon>Chytridiomycota incertae sedis</taxon>
        <taxon>Chytridiomycetes</taxon>
        <taxon>Chytridiales</taxon>
        <taxon>Chytriomycetaceae</taxon>
        <taxon>Chytriomyces</taxon>
    </lineage>
</organism>
<accession>A0A507FGB8</accession>
<evidence type="ECO:0000256" key="1">
    <source>
        <dbReference type="SAM" id="MobiDB-lite"/>
    </source>
</evidence>
<evidence type="ECO:0008006" key="4">
    <source>
        <dbReference type="Google" id="ProtNLM"/>
    </source>
</evidence>
<dbReference type="Proteomes" id="UP000320333">
    <property type="component" value="Unassembled WGS sequence"/>
</dbReference>
<reference evidence="2 3" key="1">
    <citation type="journal article" date="2019" name="Sci. Rep.">
        <title>Comparative genomics of chytrid fungi reveal insights into the obligate biotrophic and pathogenic lifestyle of Synchytrium endobioticum.</title>
        <authorList>
            <person name="van de Vossenberg B.T.L.H."/>
            <person name="Warris S."/>
            <person name="Nguyen H.D.T."/>
            <person name="van Gent-Pelzer M.P.E."/>
            <person name="Joly D.L."/>
            <person name="van de Geest H.C."/>
            <person name="Bonants P.J.M."/>
            <person name="Smith D.S."/>
            <person name="Levesque C.A."/>
            <person name="van der Lee T.A.J."/>
        </authorList>
    </citation>
    <scope>NUCLEOTIDE SEQUENCE [LARGE SCALE GENOMIC DNA]</scope>
    <source>
        <strain evidence="2 3">CBS 675.73</strain>
    </source>
</reference>